<evidence type="ECO:0000313" key="3">
    <source>
        <dbReference type="Proteomes" id="UP001597540"/>
    </source>
</evidence>
<proteinExistence type="predicted"/>
<dbReference type="Proteomes" id="UP001597540">
    <property type="component" value="Unassembled WGS sequence"/>
</dbReference>
<sequence length="381" mass="42381">MNSGFKKAGAALAASAILLSAYSVEPTAVRAETDIKYELYLDSNELISGSTVVDKGLAYLPLKTIAEQLGANVVQNGNRITVRGKVYSFAIRIGSNTAVLNGKSTRMKGSPRTRNEEVFVPAKFLVDALKGTGLKYEPEVKTIVASDIYSGHNKSHYGGLNYRISSDGKLSATNSEGVTKQLYDFQTETYNPHTFEFTKTNQGLIILRITDIYGEPMVQQQVFTVIMKNGAVIRQSKVNYFKRFANNAAVSVNGKELVLTDGIKLRILEDHTGSVKETYDLIELGGVEGKYAVEAVEDDFFLIRSNTKGLLTYIDRRTGERIALYKELLPLEEQQYADNNDVPYYGDEIYFLRRTEQNLEFKITEGLSGKQYTKSINISSL</sequence>
<organism evidence="2 3">
    <name type="scientific">Paenibacillus shunpengii</name>
    <dbReference type="NCBI Taxonomy" id="2054424"/>
    <lineage>
        <taxon>Bacteria</taxon>
        <taxon>Bacillati</taxon>
        <taxon>Bacillota</taxon>
        <taxon>Bacilli</taxon>
        <taxon>Bacillales</taxon>
        <taxon>Paenibacillaceae</taxon>
        <taxon>Paenibacillus</taxon>
    </lineage>
</organism>
<comment type="caution">
    <text evidence="2">The sequence shown here is derived from an EMBL/GenBank/DDBJ whole genome shotgun (WGS) entry which is preliminary data.</text>
</comment>
<keyword evidence="3" id="KW-1185">Reference proteome</keyword>
<name>A0ABW5SMZ7_9BACL</name>
<protein>
    <submittedName>
        <fullName evidence="2">Copper amine oxidase N-terminal domain-containing protein</fullName>
    </submittedName>
</protein>
<dbReference type="RefSeq" id="WP_379262265.1">
    <property type="nucleotide sequence ID" value="NZ_JBHUMJ010000002.1"/>
</dbReference>
<dbReference type="Pfam" id="PF07833">
    <property type="entry name" value="Cu_amine_oxidN1"/>
    <property type="match status" value="1"/>
</dbReference>
<dbReference type="InterPro" id="IPR036582">
    <property type="entry name" value="Mao_N_sf"/>
</dbReference>
<accession>A0ABW5SMZ7</accession>
<reference evidence="3" key="1">
    <citation type="journal article" date="2019" name="Int. J. Syst. Evol. Microbiol.">
        <title>The Global Catalogue of Microorganisms (GCM) 10K type strain sequencing project: providing services to taxonomists for standard genome sequencing and annotation.</title>
        <authorList>
            <consortium name="The Broad Institute Genomics Platform"/>
            <consortium name="The Broad Institute Genome Sequencing Center for Infectious Disease"/>
            <person name="Wu L."/>
            <person name="Ma J."/>
        </authorList>
    </citation>
    <scope>NUCLEOTIDE SEQUENCE [LARGE SCALE GENOMIC DNA]</scope>
    <source>
        <strain evidence="3">KCTC 33849</strain>
    </source>
</reference>
<evidence type="ECO:0000259" key="1">
    <source>
        <dbReference type="Pfam" id="PF07833"/>
    </source>
</evidence>
<dbReference type="SUPFAM" id="SSF55383">
    <property type="entry name" value="Copper amine oxidase, domain N"/>
    <property type="match status" value="1"/>
</dbReference>
<dbReference type="InterPro" id="IPR012854">
    <property type="entry name" value="Cu_amine_oxidase-like_N"/>
</dbReference>
<evidence type="ECO:0000313" key="2">
    <source>
        <dbReference type="EMBL" id="MFD2701136.1"/>
    </source>
</evidence>
<dbReference type="EMBL" id="JBHUMJ010000002">
    <property type="protein sequence ID" value="MFD2701136.1"/>
    <property type="molecule type" value="Genomic_DNA"/>
</dbReference>
<gene>
    <name evidence="2" type="ORF">ACFSVM_11730</name>
</gene>
<feature type="domain" description="Copper amine oxidase-like N-terminal" evidence="1">
    <location>
        <begin position="48"/>
        <end position="130"/>
    </location>
</feature>
<dbReference type="Gene3D" id="3.30.457.10">
    <property type="entry name" value="Copper amine oxidase-like, N-terminal domain"/>
    <property type="match status" value="1"/>
</dbReference>